<dbReference type="Gene3D" id="3.30.40.10">
    <property type="entry name" value="Zinc/RING finger domain, C3HC4 (zinc finger)"/>
    <property type="match status" value="1"/>
</dbReference>
<comment type="pathway">
    <text evidence="2">Protein modification; protein ubiquitination.</text>
</comment>
<dbReference type="GO" id="GO:0061630">
    <property type="term" value="F:ubiquitin protein ligase activity"/>
    <property type="evidence" value="ECO:0007669"/>
    <property type="project" value="UniProtKB-EC"/>
</dbReference>
<dbReference type="FunFam" id="3.30.40.10:FF:000442">
    <property type="entry name" value="RING-type E3 ubiquitin transferase"/>
    <property type="match status" value="1"/>
</dbReference>
<dbReference type="InterPro" id="IPR000225">
    <property type="entry name" value="Armadillo"/>
</dbReference>
<dbReference type="SUPFAM" id="SSF48371">
    <property type="entry name" value="ARM repeat"/>
    <property type="match status" value="1"/>
</dbReference>
<evidence type="ECO:0000256" key="5">
    <source>
        <dbReference type="ARBA" id="ARBA00022786"/>
    </source>
</evidence>
<keyword evidence="5" id="KW-0833">Ubl conjugation pathway</keyword>
<dbReference type="SMART" id="SM00504">
    <property type="entry name" value="Ubox"/>
    <property type="match status" value="1"/>
</dbReference>
<dbReference type="InterPro" id="IPR003613">
    <property type="entry name" value="Ubox_domain"/>
</dbReference>
<dbReference type="SMART" id="SM00185">
    <property type="entry name" value="ARM"/>
    <property type="match status" value="3"/>
</dbReference>
<dbReference type="InterPro" id="IPR011989">
    <property type="entry name" value="ARM-like"/>
</dbReference>
<dbReference type="EMBL" id="GCKF01044934">
    <property type="protein sequence ID" value="JAG93998.1"/>
    <property type="molecule type" value="Transcribed_RNA"/>
</dbReference>
<organism evidence="7">
    <name type="scientific">Araucaria cunninghamii</name>
    <name type="common">Hoop pine</name>
    <name type="synonym">Moreton Bay pine</name>
    <dbReference type="NCBI Taxonomy" id="56994"/>
    <lineage>
        <taxon>Eukaryota</taxon>
        <taxon>Viridiplantae</taxon>
        <taxon>Streptophyta</taxon>
        <taxon>Embryophyta</taxon>
        <taxon>Tracheophyta</taxon>
        <taxon>Spermatophyta</taxon>
        <taxon>Pinopsida</taxon>
        <taxon>Pinidae</taxon>
        <taxon>Conifers II</taxon>
        <taxon>Araucariales</taxon>
        <taxon>Araucariaceae</taxon>
        <taxon>Araucaria</taxon>
    </lineage>
</organism>
<dbReference type="Pfam" id="PF25598">
    <property type="entry name" value="ARM_PUB"/>
    <property type="match status" value="1"/>
</dbReference>
<evidence type="ECO:0000256" key="3">
    <source>
        <dbReference type="ARBA" id="ARBA00012483"/>
    </source>
</evidence>
<protein>
    <recommendedName>
        <fullName evidence="3">RING-type E3 ubiquitin transferase</fullName>
        <ecNumber evidence="3">2.3.2.27</ecNumber>
    </recommendedName>
</protein>
<dbReference type="PROSITE" id="PS51698">
    <property type="entry name" value="U_BOX"/>
    <property type="match status" value="1"/>
</dbReference>
<comment type="catalytic activity">
    <reaction evidence="1">
        <text>S-ubiquitinyl-[E2 ubiquitin-conjugating enzyme]-L-cysteine + [acceptor protein]-L-lysine = [E2 ubiquitin-conjugating enzyme]-L-cysteine + N(6)-ubiquitinyl-[acceptor protein]-L-lysine.</text>
        <dbReference type="EC" id="2.3.2.27"/>
    </reaction>
</comment>
<dbReference type="EC" id="2.3.2.27" evidence="3"/>
<dbReference type="PANTHER" id="PTHR23315">
    <property type="entry name" value="U BOX DOMAIN-CONTAINING"/>
    <property type="match status" value="1"/>
</dbReference>
<dbReference type="Gene3D" id="1.25.10.10">
    <property type="entry name" value="Leucine-rich Repeat Variant"/>
    <property type="match status" value="2"/>
</dbReference>
<dbReference type="InterPro" id="IPR016024">
    <property type="entry name" value="ARM-type_fold"/>
</dbReference>
<evidence type="ECO:0000256" key="2">
    <source>
        <dbReference type="ARBA" id="ARBA00004906"/>
    </source>
</evidence>
<dbReference type="GO" id="GO:0016567">
    <property type="term" value="P:protein ubiquitination"/>
    <property type="evidence" value="ECO:0007669"/>
    <property type="project" value="UniProtKB-UniPathway"/>
</dbReference>
<keyword evidence="4" id="KW-0808">Transferase</keyword>
<evidence type="ECO:0000313" key="7">
    <source>
        <dbReference type="EMBL" id="JAG93998.1"/>
    </source>
</evidence>
<dbReference type="UniPathway" id="UPA00143"/>
<dbReference type="CDD" id="cd16664">
    <property type="entry name" value="RING-Ubox_PUB"/>
    <property type="match status" value="1"/>
</dbReference>
<dbReference type="AlphaFoldDB" id="A0A0D6QVI2"/>
<name>A0A0D6QVI2_ARACU</name>
<sequence>MDCRPPDDFRCPISLELMSDPVILCTGQTYDRSSIQRWLASGKRICPNTTMPLDDTKLIPNYALRSLISQWAQTHGVDLKRPAASVSPPGGRPNAHGHETLKTLEALVKTLANNRNQNRQNSSCISFVRDAVREIRTLAKQNRETRLRLVEAGVVAKMLPLLSCGDRQTEENAMVALFRLSLEDDNKVGLVAEGAVDAIVNALKHGSLETRTTAAVTLTSLAMVDVNKATIGSHSDAIGALVKLLAEGDFRSRKEATTALYSLCFYNDNKRRAVMSGAVPLLLDSVTGVVLNETAERPLGLLNMLATVSEGRYAIALQKGVMGTLTRVLSEGTFRSKEHAVSILSSLCCNSKQRAVEGRQAGVMEHCKKFVEDGTARTKPKASALMKALEESASNGMGN</sequence>
<accession>A0A0D6QVI2</accession>
<dbReference type="InterPro" id="IPR045210">
    <property type="entry name" value="RING-Ubox_PUB"/>
</dbReference>
<dbReference type="PANTHER" id="PTHR23315:SF112">
    <property type="entry name" value="U-BOX DOMAIN-CONTAINING PROTEIN 8"/>
    <property type="match status" value="1"/>
</dbReference>
<dbReference type="SUPFAM" id="SSF57850">
    <property type="entry name" value="RING/U-box"/>
    <property type="match status" value="1"/>
</dbReference>
<feature type="domain" description="U-box" evidence="6">
    <location>
        <begin position="4"/>
        <end position="78"/>
    </location>
</feature>
<evidence type="ECO:0000256" key="1">
    <source>
        <dbReference type="ARBA" id="ARBA00000900"/>
    </source>
</evidence>
<reference evidence="7" key="1">
    <citation type="submission" date="2015-03" db="EMBL/GenBank/DDBJ databases">
        <title>A transcriptome of Araucaria cunninghamii, an australian fine timber species.</title>
        <authorList>
            <person name="Jing Yi C.J.Y."/>
            <person name="Yin San L.Y.S."/>
            <person name="Abdul Karim S.S."/>
            <person name="Wan Azmi N.N."/>
            <person name="Hercus R.R."/>
            <person name="Croft L.L."/>
        </authorList>
    </citation>
    <scope>NUCLEOTIDE SEQUENCE</scope>
    <source>
        <strain evidence="7">MI0301</strain>
        <tissue evidence="7">Leaf</tissue>
    </source>
</reference>
<evidence type="ECO:0000256" key="4">
    <source>
        <dbReference type="ARBA" id="ARBA00022679"/>
    </source>
</evidence>
<dbReference type="Pfam" id="PF04564">
    <property type="entry name" value="U-box"/>
    <property type="match status" value="1"/>
</dbReference>
<dbReference type="InterPro" id="IPR058678">
    <property type="entry name" value="ARM_PUB"/>
</dbReference>
<proteinExistence type="predicted"/>
<evidence type="ECO:0000259" key="6">
    <source>
        <dbReference type="PROSITE" id="PS51698"/>
    </source>
</evidence>
<dbReference type="InterPro" id="IPR013083">
    <property type="entry name" value="Znf_RING/FYVE/PHD"/>
</dbReference>